<keyword evidence="1" id="KW-1133">Transmembrane helix</keyword>
<organism evidence="2 3">
    <name type="scientific">Corchorus olitorius</name>
    <dbReference type="NCBI Taxonomy" id="93759"/>
    <lineage>
        <taxon>Eukaryota</taxon>
        <taxon>Viridiplantae</taxon>
        <taxon>Streptophyta</taxon>
        <taxon>Embryophyta</taxon>
        <taxon>Tracheophyta</taxon>
        <taxon>Spermatophyta</taxon>
        <taxon>Magnoliopsida</taxon>
        <taxon>eudicotyledons</taxon>
        <taxon>Gunneridae</taxon>
        <taxon>Pentapetalae</taxon>
        <taxon>rosids</taxon>
        <taxon>malvids</taxon>
        <taxon>Malvales</taxon>
        <taxon>Malvaceae</taxon>
        <taxon>Grewioideae</taxon>
        <taxon>Apeibeae</taxon>
        <taxon>Corchorus</taxon>
    </lineage>
</organism>
<dbReference type="OrthoDB" id="672819at2759"/>
<evidence type="ECO:0000313" key="2">
    <source>
        <dbReference type="EMBL" id="OMO73398.1"/>
    </source>
</evidence>
<feature type="transmembrane region" description="Helical" evidence="1">
    <location>
        <begin position="118"/>
        <end position="142"/>
    </location>
</feature>
<dbReference type="EMBL" id="AWUE01019441">
    <property type="protein sequence ID" value="OMO73398.1"/>
    <property type="molecule type" value="Genomic_DNA"/>
</dbReference>
<proteinExistence type="predicted"/>
<evidence type="ECO:0000313" key="3">
    <source>
        <dbReference type="Proteomes" id="UP000187203"/>
    </source>
</evidence>
<evidence type="ECO:0000256" key="1">
    <source>
        <dbReference type="SAM" id="Phobius"/>
    </source>
</evidence>
<reference evidence="3" key="1">
    <citation type="submission" date="2013-09" db="EMBL/GenBank/DDBJ databases">
        <title>Corchorus olitorius genome sequencing.</title>
        <authorList>
            <person name="Alam M."/>
            <person name="Haque M.S."/>
            <person name="Islam M.S."/>
            <person name="Emdad E.M."/>
            <person name="Islam M.M."/>
            <person name="Ahmed B."/>
            <person name="Halim A."/>
            <person name="Hossen Q.M.M."/>
            <person name="Hossain M.Z."/>
            <person name="Ahmed R."/>
            <person name="Khan M.M."/>
            <person name="Islam R."/>
            <person name="Rashid M.M."/>
            <person name="Khan S.A."/>
            <person name="Rahman M.S."/>
            <person name="Alam M."/>
            <person name="Yahiya A.S."/>
            <person name="Khan M.S."/>
            <person name="Azam M.S."/>
            <person name="Haque T."/>
            <person name="Lashkar M.Z.H."/>
            <person name="Akhand A.I."/>
            <person name="Morshed G."/>
            <person name="Roy S."/>
            <person name="Uddin K.S."/>
            <person name="Rabeya T."/>
            <person name="Hossain A.S."/>
            <person name="Chowdhury A."/>
            <person name="Snigdha A.R."/>
            <person name="Mortoza M.S."/>
            <person name="Matin S.A."/>
            <person name="Hoque S.M.E."/>
            <person name="Islam M.K."/>
            <person name="Roy D.K."/>
            <person name="Haider R."/>
            <person name="Moosa M.M."/>
            <person name="Elias S.M."/>
            <person name="Hasan A.M."/>
            <person name="Jahan S."/>
            <person name="Shafiuddin M."/>
            <person name="Mahmood N."/>
            <person name="Shommy N.S."/>
        </authorList>
    </citation>
    <scope>NUCLEOTIDE SEQUENCE [LARGE SCALE GENOMIC DNA]</scope>
    <source>
        <strain evidence="3">cv. O-4</strain>
    </source>
</reference>
<keyword evidence="3" id="KW-1185">Reference proteome</keyword>
<name>A0A1R3HSV9_9ROSI</name>
<dbReference type="STRING" id="93759.A0A1R3HSV9"/>
<keyword evidence="1" id="KW-0812">Transmembrane</keyword>
<comment type="caution">
    <text evidence="2">The sequence shown here is derived from an EMBL/GenBank/DDBJ whole genome shotgun (WGS) entry which is preliminary data.</text>
</comment>
<dbReference type="PANTHER" id="PTHR33782">
    <property type="entry name" value="OS01G0121600 PROTEIN"/>
    <property type="match status" value="1"/>
</dbReference>
<sequence>MEAAAASVSTSSTRLIINQKIRLFRSRRDPNREKSSSFIMASFRERNGPDYMGKLVDESMIVLRMRIKEIKISESKQLEELPSGWTEWEKQYLVQYNADVCEAMGLLQNFLMNIRPSLAVGIIALVVFMVPISTGLTFFHALQIAHGFISRN</sequence>
<dbReference type="PANTHER" id="PTHR33782:SF27">
    <property type="entry name" value="PROTEIN, PUTATIVE-RELATED"/>
    <property type="match status" value="1"/>
</dbReference>
<dbReference type="AlphaFoldDB" id="A0A1R3HSV9"/>
<dbReference type="Proteomes" id="UP000187203">
    <property type="component" value="Unassembled WGS sequence"/>
</dbReference>
<protein>
    <submittedName>
        <fullName evidence="2">Uncharacterized protein</fullName>
    </submittedName>
</protein>
<gene>
    <name evidence="2" type="ORF">COLO4_27128</name>
</gene>
<keyword evidence="1" id="KW-0472">Membrane</keyword>
<accession>A0A1R3HSV9</accession>